<organism evidence="9 10">
    <name type="scientific">Solirubrobacter phytolaccae</name>
    <dbReference type="NCBI Taxonomy" id="1404360"/>
    <lineage>
        <taxon>Bacteria</taxon>
        <taxon>Bacillati</taxon>
        <taxon>Actinomycetota</taxon>
        <taxon>Thermoleophilia</taxon>
        <taxon>Solirubrobacterales</taxon>
        <taxon>Solirubrobacteraceae</taxon>
        <taxon>Solirubrobacter</taxon>
    </lineage>
</organism>
<dbReference type="Pfam" id="PF00672">
    <property type="entry name" value="HAMP"/>
    <property type="match status" value="1"/>
</dbReference>
<protein>
    <submittedName>
        <fullName evidence="9">Methyl-accepting chemotaxis protein</fullName>
    </submittedName>
</protein>
<evidence type="ECO:0000256" key="2">
    <source>
        <dbReference type="ARBA" id="ARBA00022989"/>
    </source>
</evidence>
<dbReference type="GO" id="GO:0016020">
    <property type="term" value="C:membrane"/>
    <property type="evidence" value="ECO:0007669"/>
    <property type="project" value="InterPro"/>
</dbReference>
<gene>
    <name evidence="9" type="ORF">OJ997_12995</name>
</gene>
<dbReference type="GO" id="GO:0006935">
    <property type="term" value="P:chemotaxis"/>
    <property type="evidence" value="ECO:0007669"/>
    <property type="project" value="InterPro"/>
</dbReference>
<name>A0A9X3SFA1_9ACTN</name>
<comment type="similarity">
    <text evidence="4">Belongs to the methyl-accepting chemotaxis (MCP) protein family.</text>
</comment>
<comment type="caution">
    <text evidence="9">The sequence shown here is derived from an EMBL/GenBank/DDBJ whole genome shotgun (WGS) entry which is preliminary data.</text>
</comment>
<dbReference type="RefSeq" id="WP_270025527.1">
    <property type="nucleotide sequence ID" value="NZ_JAPDDP010000019.1"/>
</dbReference>
<dbReference type="PROSITE" id="PS50885">
    <property type="entry name" value="HAMP"/>
    <property type="match status" value="2"/>
</dbReference>
<dbReference type="SMART" id="SM00304">
    <property type="entry name" value="HAMP"/>
    <property type="match status" value="2"/>
</dbReference>
<dbReference type="Pfam" id="PF00015">
    <property type="entry name" value="MCPsignal"/>
    <property type="match status" value="1"/>
</dbReference>
<dbReference type="CDD" id="cd06225">
    <property type="entry name" value="HAMP"/>
    <property type="match status" value="2"/>
</dbReference>
<evidence type="ECO:0000259" key="7">
    <source>
        <dbReference type="PROSITE" id="PS50111"/>
    </source>
</evidence>
<dbReference type="SMART" id="SM00283">
    <property type="entry name" value="MA"/>
    <property type="match status" value="1"/>
</dbReference>
<evidence type="ECO:0000313" key="10">
    <source>
        <dbReference type="Proteomes" id="UP001147653"/>
    </source>
</evidence>
<dbReference type="PRINTS" id="PR00260">
    <property type="entry name" value="CHEMTRNSDUCR"/>
</dbReference>
<feature type="domain" description="HAMP" evidence="8">
    <location>
        <begin position="210"/>
        <end position="262"/>
    </location>
</feature>
<evidence type="ECO:0000259" key="8">
    <source>
        <dbReference type="PROSITE" id="PS50885"/>
    </source>
</evidence>
<accession>A0A9X3SFA1</accession>
<keyword evidence="10" id="KW-1185">Reference proteome</keyword>
<evidence type="ECO:0000256" key="5">
    <source>
        <dbReference type="PROSITE-ProRule" id="PRU00284"/>
    </source>
</evidence>
<evidence type="ECO:0000256" key="4">
    <source>
        <dbReference type="ARBA" id="ARBA00029447"/>
    </source>
</evidence>
<dbReference type="Proteomes" id="UP001147653">
    <property type="component" value="Unassembled WGS sequence"/>
</dbReference>
<dbReference type="EMBL" id="JAPDDP010000019">
    <property type="protein sequence ID" value="MDA0181217.1"/>
    <property type="molecule type" value="Genomic_DNA"/>
</dbReference>
<feature type="domain" description="HAMP" evidence="8">
    <location>
        <begin position="263"/>
        <end position="301"/>
    </location>
</feature>
<feature type="transmembrane region" description="Helical" evidence="6">
    <location>
        <begin position="189"/>
        <end position="208"/>
    </location>
</feature>
<reference evidence="9" key="1">
    <citation type="submission" date="2022-10" db="EMBL/GenBank/DDBJ databases">
        <title>The WGS of Solirubrobacter phytolaccae KCTC 29190.</title>
        <authorList>
            <person name="Jiang Z."/>
        </authorList>
    </citation>
    <scope>NUCLEOTIDE SEQUENCE</scope>
    <source>
        <strain evidence="9">KCTC 29190</strain>
    </source>
</reference>
<sequence>MRFTIKYKLFTAFAGVLALMALLGWTAVTGASRMSDSTAVFDQKMLPSARVVGEMKNQTGKFRRDQVRYTAAPTAEAREEIAGGLAEDIAEVDKLIGYQKGLSTGPKADTSLDAFVKVWGEYKAASAELPALTDQGRAPEGLALIEDGDGDKAWDGVKETLTALDAVNADYSKATMAGVRDDANSTRTFALILLGIAIAGSLALAFWLSRAVSGGVSRLVTAARGIAEGDVEQQVKITSNDELGDAGHEFERMIAYLQDAANTADRIADGDLTHEITPRSEADALGHALHRMSDNLRQTLSAVAGSATTVASASQQMAATSDETGRAVGEIASAISSIAQGAERQLHSVENTRQKITEVSAGVGESAAAAQETAAAVTEAADVAKEGVGAAEHATAAMHAVRDSSQQAAIAIRSLGARSEEIGGIVHTITALAEQTNLLALNAAIEAARAGEQGKGFAVVAEEVRKLAEESQSAAATIAGLIVQMQTDTRKVVDVVETASTQTEDGAATVEQAREAFLRIGEAVDGMTARVEAIVGVADRIAADASAMESGIGEVSLLAQESSASTEQVSASTQQTSASTQEIAASAAALSDTAQELERIVGRFQLA</sequence>
<dbReference type="SUPFAM" id="SSF58104">
    <property type="entry name" value="Methyl-accepting chemotaxis protein (MCP) signaling domain"/>
    <property type="match status" value="1"/>
</dbReference>
<proteinExistence type="inferred from homology"/>
<keyword evidence="6" id="KW-0472">Membrane</keyword>
<keyword evidence="3 5" id="KW-0807">Transducer</keyword>
<dbReference type="PANTHER" id="PTHR32089">
    <property type="entry name" value="METHYL-ACCEPTING CHEMOTAXIS PROTEIN MCPB"/>
    <property type="match status" value="1"/>
</dbReference>
<dbReference type="AlphaFoldDB" id="A0A9X3SFA1"/>
<evidence type="ECO:0000256" key="1">
    <source>
        <dbReference type="ARBA" id="ARBA00022692"/>
    </source>
</evidence>
<feature type="domain" description="Methyl-accepting transducer" evidence="7">
    <location>
        <begin position="320"/>
        <end position="591"/>
    </location>
</feature>
<dbReference type="GO" id="GO:0004888">
    <property type="term" value="F:transmembrane signaling receptor activity"/>
    <property type="evidence" value="ECO:0007669"/>
    <property type="project" value="InterPro"/>
</dbReference>
<dbReference type="InterPro" id="IPR004089">
    <property type="entry name" value="MCPsignal_dom"/>
</dbReference>
<dbReference type="InterPro" id="IPR003660">
    <property type="entry name" value="HAMP_dom"/>
</dbReference>
<dbReference type="InterPro" id="IPR024478">
    <property type="entry name" value="HlyB_4HB_MCP"/>
</dbReference>
<dbReference type="Gene3D" id="1.10.287.950">
    <property type="entry name" value="Methyl-accepting chemotaxis protein"/>
    <property type="match status" value="1"/>
</dbReference>
<dbReference type="Gene3D" id="6.10.340.10">
    <property type="match status" value="1"/>
</dbReference>
<dbReference type="InterPro" id="IPR004090">
    <property type="entry name" value="Chemotax_Me-accpt_rcpt"/>
</dbReference>
<keyword evidence="1 6" id="KW-0812">Transmembrane</keyword>
<evidence type="ECO:0000256" key="6">
    <source>
        <dbReference type="SAM" id="Phobius"/>
    </source>
</evidence>
<dbReference type="PANTHER" id="PTHR32089:SF112">
    <property type="entry name" value="LYSOZYME-LIKE PROTEIN-RELATED"/>
    <property type="match status" value="1"/>
</dbReference>
<evidence type="ECO:0000313" key="9">
    <source>
        <dbReference type="EMBL" id="MDA0181217.1"/>
    </source>
</evidence>
<dbReference type="PROSITE" id="PS50111">
    <property type="entry name" value="CHEMOTAXIS_TRANSDUC_2"/>
    <property type="match status" value="1"/>
</dbReference>
<dbReference type="Pfam" id="PF12729">
    <property type="entry name" value="4HB_MCP_1"/>
    <property type="match status" value="1"/>
</dbReference>
<keyword evidence="2 6" id="KW-1133">Transmembrane helix</keyword>
<dbReference type="GO" id="GO:0007165">
    <property type="term" value="P:signal transduction"/>
    <property type="evidence" value="ECO:0007669"/>
    <property type="project" value="UniProtKB-KW"/>
</dbReference>
<evidence type="ECO:0000256" key="3">
    <source>
        <dbReference type="ARBA" id="ARBA00023224"/>
    </source>
</evidence>